<dbReference type="Gene3D" id="1.10.1740.10">
    <property type="match status" value="1"/>
</dbReference>
<dbReference type="PANTHER" id="PTHR43133">
    <property type="entry name" value="RNA POLYMERASE ECF-TYPE SIGMA FACTO"/>
    <property type="match status" value="1"/>
</dbReference>
<name>A0A7X3IFM8_9BACL</name>
<keyword evidence="2" id="KW-0805">Transcription regulation</keyword>
<dbReference type="Proteomes" id="UP000460318">
    <property type="component" value="Unassembled WGS sequence"/>
</dbReference>
<dbReference type="PANTHER" id="PTHR43133:SF8">
    <property type="entry name" value="RNA POLYMERASE SIGMA FACTOR HI_1459-RELATED"/>
    <property type="match status" value="1"/>
</dbReference>
<dbReference type="Pfam" id="PF08281">
    <property type="entry name" value="Sigma70_r4_2"/>
    <property type="match status" value="1"/>
</dbReference>
<gene>
    <name evidence="8" type="ORF">GRF59_05250</name>
</gene>
<protein>
    <submittedName>
        <fullName evidence="8">Sigma-70 family RNA polymerase sigma factor</fullName>
    </submittedName>
</protein>
<dbReference type="InterPro" id="IPR013324">
    <property type="entry name" value="RNA_pol_sigma_r3/r4-like"/>
</dbReference>
<evidence type="ECO:0000259" key="6">
    <source>
        <dbReference type="Pfam" id="PF04542"/>
    </source>
</evidence>
<evidence type="ECO:0000256" key="4">
    <source>
        <dbReference type="ARBA" id="ARBA00023125"/>
    </source>
</evidence>
<dbReference type="RefSeq" id="WP_160496579.1">
    <property type="nucleotide sequence ID" value="NZ_WUBI01000001.1"/>
</dbReference>
<evidence type="ECO:0000259" key="7">
    <source>
        <dbReference type="Pfam" id="PF08281"/>
    </source>
</evidence>
<dbReference type="InterPro" id="IPR013249">
    <property type="entry name" value="RNA_pol_sigma70_r4_t2"/>
</dbReference>
<comment type="caution">
    <text evidence="8">The sequence shown here is derived from an EMBL/GenBank/DDBJ whole genome shotgun (WGS) entry which is preliminary data.</text>
</comment>
<accession>A0A7X3IFM8</accession>
<evidence type="ECO:0000256" key="2">
    <source>
        <dbReference type="ARBA" id="ARBA00023015"/>
    </source>
</evidence>
<keyword evidence="3" id="KW-0731">Sigma factor</keyword>
<keyword evidence="4" id="KW-0238">DNA-binding</keyword>
<dbReference type="InterPro" id="IPR014284">
    <property type="entry name" value="RNA_pol_sigma-70_dom"/>
</dbReference>
<dbReference type="GO" id="GO:0016987">
    <property type="term" value="F:sigma factor activity"/>
    <property type="evidence" value="ECO:0007669"/>
    <property type="project" value="UniProtKB-KW"/>
</dbReference>
<keyword evidence="5" id="KW-0804">Transcription</keyword>
<dbReference type="InterPro" id="IPR039425">
    <property type="entry name" value="RNA_pol_sigma-70-like"/>
</dbReference>
<feature type="domain" description="RNA polymerase sigma-70 region 2" evidence="6">
    <location>
        <begin position="24"/>
        <end position="89"/>
    </location>
</feature>
<dbReference type="Gene3D" id="1.10.10.10">
    <property type="entry name" value="Winged helix-like DNA-binding domain superfamily/Winged helix DNA-binding domain"/>
    <property type="match status" value="1"/>
</dbReference>
<dbReference type="SUPFAM" id="SSF88946">
    <property type="entry name" value="Sigma2 domain of RNA polymerase sigma factors"/>
    <property type="match status" value="1"/>
</dbReference>
<sequence>MRITEENVVSELRKHNEKALYYVIDQYSGLIKSIIRKHLHQQDVHEECMDDILLSIWNHAESFSADKNSFKNWLAAISKYKAIDYERKYYREKSKAQYISSEVEQASRGYEQDSLDDLRSELEEMLGSLEEKDREIFMNHYIHEQSIGKIASDLGVKHSWVYNRLSRGRKKLKALYKGLREQ</sequence>
<evidence type="ECO:0000256" key="5">
    <source>
        <dbReference type="ARBA" id="ARBA00023163"/>
    </source>
</evidence>
<keyword evidence="9" id="KW-1185">Reference proteome</keyword>
<evidence type="ECO:0000256" key="3">
    <source>
        <dbReference type="ARBA" id="ARBA00023082"/>
    </source>
</evidence>
<evidence type="ECO:0000313" key="9">
    <source>
        <dbReference type="Proteomes" id="UP000460318"/>
    </source>
</evidence>
<dbReference type="NCBIfam" id="TIGR02937">
    <property type="entry name" value="sigma70-ECF"/>
    <property type="match status" value="1"/>
</dbReference>
<proteinExistence type="inferred from homology"/>
<reference evidence="8 9" key="1">
    <citation type="submission" date="2019-12" db="EMBL/GenBank/DDBJ databases">
        <title>Paenibacillus sp. nov., an endophytic bacterium isolated from the stem of Dendrobium.</title>
        <authorList>
            <person name="Zhao R."/>
        </authorList>
    </citation>
    <scope>NUCLEOTIDE SEQUENCE [LARGE SCALE GENOMIC DNA]</scope>
    <source>
        <strain evidence="8 9">HJL G12</strain>
    </source>
</reference>
<dbReference type="InterPro" id="IPR013325">
    <property type="entry name" value="RNA_pol_sigma_r2"/>
</dbReference>
<organism evidence="8 9">
    <name type="scientific">Paenibacillus dendrobii</name>
    <dbReference type="NCBI Taxonomy" id="2691084"/>
    <lineage>
        <taxon>Bacteria</taxon>
        <taxon>Bacillati</taxon>
        <taxon>Bacillota</taxon>
        <taxon>Bacilli</taxon>
        <taxon>Bacillales</taxon>
        <taxon>Paenibacillaceae</taxon>
        <taxon>Paenibacillus</taxon>
    </lineage>
</organism>
<dbReference type="AlphaFoldDB" id="A0A7X3IFM8"/>
<comment type="similarity">
    <text evidence="1">Belongs to the sigma-70 factor family. ECF subfamily.</text>
</comment>
<feature type="domain" description="RNA polymerase sigma factor 70 region 4 type 2" evidence="7">
    <location>
        <begin position="121"/>
        <end position="172"/>
    </location>
</feature>
<dbReference type="InterPro" id="IPR007627">
    <property type="entry name" value="RNA_pol_sigma70_r2"/>
</dbReference>
<evidence type="ECO:0000313" key="8">
    <source>
        <dbReference type="EMBL" id="MWV43029.1"/>
    </source>
</evidence>
<dbReference type="Pfam" id="PF04542">
    <property type="entry name" value="Sigma70_r2"/>
    <property type="match status" value="1"/>
</dbReference>
<dbReference type="EMBL" id="WUBI01000001">
    <property type="protein sequence ID" value="MWV43029.1"/>
    <property type="molecule type" value="Genomic_DNA"/>
</dbReference>
<dbReference type="InterPro" id="IPR036388">
    <property type="entry name" value="WH-like_DNA-bd_sf"/>
</dbReference>
<dbReference type="GO" id="GO:0006352">
    <property type="term" value="P:DNA-templated transcription initiation"/>
    <property type="evidence" value="ECO:0007669"/>
    <property type="project" value="InterPro"/>
</dbReference>
<evidence type="ECO:0000256" key="1">
    <source>
        <dbReference type="ARBA" id="ARBA00010641"/>
    </source>
</evidence>
<dbReference type="SUPFAM" id="SSF88659">
    <property type="entry name" value="Sigma3 and sigma4 domains of RNA polymerase sigma factors"/>
    <property type="match status" value="1"/>
</dbReference>
<dbReference type="GO" id="GO:0003677">
    <property type="term" value="F:DNA binding"/>
    <property type="evidence" value="ECO:0007669"/>
    <property type="project" value="UniProtKB-KW"/>
</dbReference>